<organism evidence="7 8">
    <name type="scientific">Microbacterium paludicola</name>
    <dbReference type="NCBI Taxonomy" id="300019"/>
    <lineage>
        <taxon>Bacteria</taxon>
        <taxon>Bacillati</taxon>
        <taxon>Actinomycetota</taxon>
        <taxon>Actinomycetes</taxon>
        <taxon>Micrococcales</taxon>
        <taxon>Microbacteriaceae</taxon>
        <taxon>Microbacterium</taxon>
    </lineage>
</organism>
<keyword evidence="3 5" id="KW-0238">DNA-binding</keyword>
<sequence>MAKIFIFGTRWYVQRVAGRAGPRGEYAKTARRREEILDAAFDVFSQSGYLNSTLSEIAKQAGMTMPGLTHHFATKAVLLEAVLRERDIDAGRLLKDRHGVDLLNGLLTIAARDEADPTLTQLYTLLSAEATSEDHPAHQFFQDRYTLILETVTRALEEAAERGDLREGIEPAAAAQMYAALSDGLQLQRLYRTGGEPHVVLIRSFLASLVTPRALDILHAPTPA</sequence>
<evidence type="ECO:0000313" key="8">
    <source>
        <dbReference type="Proteomes" id="UP000298358"/>
    </source>
</evidence>
<evidence type="ECO:0000256" key="1">
    <source>
        <dbReference type="ARBA" id="ARBA00022491"/>
    </source>
</evidence>
<accession>A0A4Y9FPJ6</accession>
<protein>
    <submittedName>
        <fullName evidence="7">TetR/AcrR family transcriptional regulator</fullName>
    </submittedName>
</protein>
<keyword evidence="8" id="KW-1185">Reference proteome</keyword>
<feature type="domain" description="HTH tetR-type" evidence="6">
    <location>
        <begin position="30"/>
        <end position="90"/>
    </location>
</feature>
<evidence type="ECO:0000313" key="7">
    <source>
        <dbReference type="EMBL" id="TFU30229.1"/>
    </source>
</evidence>
<evidence type="ECO:0000256" key="3">
    <source>
        <dbReference type="ARBA" id="ARBA00023125"/>
    </source>
</evidence>
<dbReference type="SUPFAM" id="SSF46689">
    <property type="entry name" value="Homeodomain-like"/>
    <property type="match status" value="1"/>
</dbReference>
<feature type="DNA-binding region" description="H-T-H motif" evidence="5">
    <location>
        <begin position="53"/>
        <end position="72"/>
    </location>
</feature>
<dbReference type="EMBL" id="SPQB01000065">
    <property type="protein sequence ID" value="TFU30229.1"/>
    <property type="molecule type" value="Genomic_DNA"/>
</dbReference>
<dbReference type="OrthoDB" id="7505659at2"/>
<dbReference type="InterPro" id="IPR039538">
    <property type="entry name" value="BetI_C"/>
</dbReference>
<evidence type="ECO:0000256" key="2">
    <source>
        <dbReference type="ARBA" id="ARBA00023015"/>
    </source>
</evidence>
<dbReference type="Gene3D" id="1.10.357.10">
    <property type="entry name" value="Tetracycline Repressor, domain 2"/>
    <property type="match status" value="1"/>
</dbReference>
<dbReference type="SUPFAM" id="SSF48498">
    <property type="entry name" value="Tetracyclin repressor-like, C-terminal domain"/>
    <property type="match status" value="1"/>
</dbReference>
<dbReference type="PROSITE" id="PS50977">
    <property type="entry name" value="HTH_TETR_2"/>
    <property type="match status" value="1"/>
</dbReference>
<dbReference type="InterPro" id="IPR036271">
    <property type="entry name" value="Tet_transcr_reg_TetR-rel_C_sf"/>
</dbReference>
<dbReference type="Pfam" id="PF00440">
    <property type="entry name" value="TetR_N"/>
    <property type="match status" value="1"/>
</dbReference>
<gene>
    <name evidence="7" type="ORF">E4U02_14920</name>
</gene>
<dbReference type="GO" id="GO:0003700">
    <property type="term" value="F:DNA-binding transcription factor activity"/>
    <property type="evidence" value="ECO:0007669"/>
    <property type="project" value="TreeGrafter"/>
</dbReference>
<dbReference type="AlphaFoldDB" id="A0A4Y9FPJ6"/>
<evidence type="ECO:0000256" key="5">
    <source>
        <dbReference type="PROSITE-ProRule" id="PRU00335"/>
    </source>
</evidence>
<evidence type="ECO:0000259" key="6">
    <source>
        <dbReference type="PROSITE" id="PS50977"/>
    </source>
</evidence>
<dbReference type="Proteomes" id="UP000298358">
    <property type="component" value="Unassembled WGS sequence"/>
</dbReference>
<dbReference type="GO" id="GO:0000976">
    <property type="term" value="F:transcription cis-regulatory region binding"/>
    <property type="evidence" value="ECO:0007669"/>
    <property type="project" value="TreeGrafter"/>
</dbReference>
<dbReference type="PANTHER" id="PTHR30055">
    <property type="entry name" value="HTH-TYPE TRANSCRIPTIONAL REGULATOR RUTR"/>
    <property type="match status" value="1"/>
</dbReference>
<dbReference type="InterPro" id="IPR001647">
    <property type="entry name" value="HTH_TetR"/>
</dbReference>
<keyword evidence="1" id="KW-0678">Repressor</keyword>
<keyword evidence="2" id="KW-0805">Transcription regulation</keyword>
<reference evidence="7 8" key="1">
    <citation type="submission" date="2019-03" db="EMBL/GenBank/DDBJ databases">
        <title>Diversity of the mouse oral microbiome.</title>
        <authorList>
            <person name="Joseph S."/>
            <person name="Aduse-Opoku J."/>
            <person name="Curtis M."/>
            <person name="Wade W."/>
            <person name="Hashim A."/>
        </authorList>
    </citation>
    <scope>NUCLEOTIDE SEQUENCE [LARGE SCALE GENOMIC DNA]</scope>
    <source>
        <strain evidence="7 8">P1012</strain>
    </source>
</reference>
<dbReference type="InterPro" id="IPR009057">
    <property type="entry name" value="Homeodomain-like_sf"/>
</dbReference>
<name>A0A4Y9FPJ6_9MICO</name>
<keyword evidence="4" id="KW-0804">Transcription</keyword>
<dbReference type="PRINTS" id="PR00455">
    <property type="entry name" value="HTHTETR"/>
</dbReference>
<dbReference type="InterPro" id="IPR050109">
    <property type="entry name" value="HTH-type_TetR-like_transc_reg"/>
</dbReference>
<comment type="caution">
    <text evidence="7">The sequence shown here is derived from an EMBL/GenBank/DDBJ whole genome shotgun (WGS) entry which is preliminary data.</text>
</comment>
<evidence type="ECO:0000256" key="4">
    <source>
        <dbReference type="ARBA" id="ARBA00023163"/>
    </source>
</evidence>
<proteinExistence type="predicted"/>
<dbReference type="PANTHER" id="PTHR30055:SF234">
    <property type="entry name" value="HTH-TYPE TRANSCRIPTIONAL REGULATOR BETI"/>
    <property type="match status" value="1"/>
</dbReference>
<dbReference type="Pfam" id="PF13977">
    <property type="entry name" value="TetR_C_6"/>
    <property type="match status" value="1"/>
</dbReference>